<sequence length="138" mass="15957">MSFSGKKFRRIGCENIETLLRQTNVSSRTAYILNAPAPVFSFTRIGEDRFLFKMVVDSTRTISHTFKLGEEFELERLDGTKAKVVYTLERDNVLNQVVRLPEGKTGYFRREFGENEAIMILRMDGAEVEGKIYYEVVE</sequence>
<dbReference type="SUPFAM" id="SSF50814">
    <property type="entry name" value="Lipocalins"/>
    <property type="match status" value="1"/>
</dbReference>
<organism evidence="1 2">
    <name type="scientific">Loxostege sticticalis</name>
    <name type="common">Beet webworm moth</name>
    <dbReference type="NCBI Taxonomy" id="481309"/>
    <lineage>
        <taxon>Eukaryota</taxon>
        <taxon>Metazoa</taxon>
        <taxon>Ecdysozoa</taxon>
        <taxon>Arthropoda</taxon>
        <taxon>Hexapoda</taxon>
        <taxon>Insecta</taxon>
        <taxon>Pterygota</taxon>
        <taxon>Neoptera</taxon>
        <taxon>Endopterygota</taxon>
        <taxon>Lepidoptera</taxon>
        <taxon>Glossata</taxon>
        <taxon>Ditrysia</taxon>
        <taxon>Pyraloidea</taxon>
        <taxon>Crambidae</taxon>
        <taxon>Pyraustinae</taxon>
        <taxon>Loxostege</taxon>
    </lineage>
</organism>
<name>A0ABD0TEI4_LOXSC</name>
<evidence type="ECO:0000313" key="2">
    <source>
        <dbReference type="Proteomes" id="UP001549921"/>
    </source>
</evidence>
<dbReference type="CDD" id="cd00742">
    <property type="entry name" value="FABP"/>
    <property type="match status" value="1"/>
</dbReference>
<comment type="caution">
    <text evidence="1">The sequence shown here is derived from an EMBL/GenBank/DDBJ whole genome shotgun (WGS) entry which is preliminary data.</text>
</comment>
<proteinExistence type="predicted"/>
<dbReference type="InterPro" id="IPR012674">
    <property type="entry name" value="Calycin"/>
</dbReference>
<dbReference type="EMBL" id="JBEDNZ010000006">
    <property type="protein sequence ID" value="KAL0841504.1"/>
    <property type="molecule type" value="Genomic_DNA"/>
</dbReference>
<protein>
    <submittedName>
        <fullName evidence="1">Uncharacterized protein</fullName>
    </submittedName>
</protein>
<evidence type="ECO:0000313" key="1">
    <source>
        <dbReference type="EMBL" id="KAL0841504.1"/>
    </source>
</evidence>
<reference evidence="1 2" key="1">
    <citation type="submission" date="2024-06" db="EMBL/GenBank/DDBJ databases">
        <title>A chromosome-level genome assembly of beet webworm, Loxostege sticticalis.</title>
        <authorList>
            <person name="Zhang Y."/>
        </authorList>
    </citation>
    <scope>NUCLEOTIDE SEQUENCE [LARGE SCALE GENOMIC DNA]</scope>
    <source>
        <strain evidence="1">AQ028</strain>
        <tissue evidence="1">Male pupae</tissue>
    </source>
</reference>
<dbReference type="Gene3D" id="2.40.128.20">
    <property type="match status" value="1"/>
</dbReference>
<accession>A0ABD0TEI4</accession>
<gene>
    <name evidence="1" type="ORF">ABMA28_015175</name>
</gene>
<dbReference type="AlphaFoldDB" id="A0ABD0TEI4"/>
<dbReference type="Proteomes" id="UP001549921">
    <property type="component" value="Unassembled WGS sequence"/>
</dbReference>